<reference evidence="1" key="1">
    <citation type="submission" date="2014-09" db="EMBL/GenBank/DDBJ databases">
        <authorList>
            <person name="Magalhaes I.L.F."/>
            <person name="Oliveira U."/>
            <person name="Santos F.R."/>
            <person name="Vidigal T.H.D.A."/>
            <person name="Brescovit A.D."/>
            <person name="Santos A.J."/>
        </authorList>
    </citation>
    <scope>NUCLEOTIDE SEQUENCE</scope>
    <source>
        <tissue evidence="1">Shoot tissue taken approximately 20 cm above the soil surface</tissue>
    </source>
</reference>
<dbReference type="AlphaFoldDB" id="A0A0A9BZE9"/>
<name>A0A0A9BZE9_ARUDO</name>
<dbReference type="EMBL" id="GBRH01228451">
    <property type="protein sequence ID" value="JAD69444.1"/>
    <property type="molecule type" value="Transcribed_RNA"/>
</dbReference>
<accession>A0A0A9BZE9</accession>
<organism evidence="1">
    <name type="scientific">Arundo donax</name>
    <name type="common">Giant reed</name>
    <name type="synonym">Donax arundinaceus</name>
    <dbReference type="NCBI Taxonomy" id="35708"/>
    <lineage>
        <taxon>Eukaryota</taxon>
        <taxon>Viridiplantae</taxon>
        <taxon>Streptophyta</taxon>
        <taxon>Embryophyta</taxon>
        <taxon>Tracheophyta</taxon>
        <taxon>Spermatophyta</taxon>
        <taxon>Magnoliopsida</taxon>
        <taxon>Liliopsida</taxon>
        <taxon>Poales</taxon>
        <taxon>Poaceae</taxon>
        <taxon>PACMAD clade</taxon>
        <taxon>Arundinoideae</taxon>
        <taxon>Arundineae</taxon>
        <taxon>Arundo</taxon>
    </lineage>
</organism>
<sequence>MSCFWHHHWRHTNAGKVSSW</sequence>
<proteinExistence type="predicted"/>
<protein>
    <submittedName>
        <fullName evidence="1">Uncharacterized protein</fullName>
    </submittedName>
</protein>
<reference evidence="1" key="2">
    <citation type="journal article" date="2015" name="Data Brief">
        <title>Shoot transcriptome of the giant reed, Arundo donax.</title>
        <authorList>
            <person name="Barrero R.A."/>
            <person name="Guerrero F.D."/>
            <person name="Moolhuijzen P."/>
            <person name="Goolsby J.A."/>
            <person name="Tidwell J."/>
            <person name="Bellgard S.E."/>
            <person name="Bellgard M.I."/>
        </authorList>
    </citation>
    <scope>NUCLEOTIDE SEQUENCE</scope>
    <source>
        <tissue evidence="1">Shoot tissue taken approximately 20 cm above the soil surface</tissue>
    </source>
</reference>
<evidence type="ECO:0000313" key="1">
    <source>
        <dbReference type="EMBL" id="JAD69444.1"/>
    </source>
</evidence>